<dbReference type="OrthoDB" id="9806380at2"/>
<dbReference type="RefSeq" id="WP_090773679.1">
    <property type="nucleotide sequence ID" value="NZ_FNFB01000040.1"/>
</dbReference>
<sequence length="118" mass="13034">MSTYLIDHLRIPGGIPNEAGLDYLEQVEATVRPYGGKWLANGEVTVVEGAWPGLVVLMEFPDRDAVERWYDSPEYQAILPLRVNNAICDIVLIDSLPEGYTVRGFAQQVRALVEASGS</sequence>
<dbReference type="PANTHER" id="PTHR41521">
    <property type="match status" value="1"/>
</dbReference>
<protein>
    <submittedName>
        <fullName evidence="2">Uncharacterized conserved protein, DUF1330 family</fullName>
    </submittedName>
</protein>
<dbReference type="STRING" id="683260.SAMN05421874_1409"/>
<evidence type="ECO:0000313" key="3">
    <source>
        <dbReference type="Proteomes" id="UP000198683"/>
    </source>
</evidence>
<evidence type="ECO:0000259" key="1">
    <source>
        <dbReference type="Pfam" id="PF07045"/>
    </source>
</evidence>
<dbReference type="EMBL" id="FNFB01000040">
    <property type="protein sequence ID" value="SDM12948.1"/>
    <property type="molecule type" value="Genomic_DNA"/>
</dbReference>
<name>A0A1G9QPM1_9ACTN</name>
<feature type="domain" description="DUF1330" evidence="1">
    <location>
        <begin position="19"/>
        <end position="94"/>
    </location>
</feature>
<keyword evidence="3" id="KW-1185">Reference proteome</keyword>
<dbReference type="InterPro" id="IPR010753">
    <property type="entry name" value="DUF1330"/>
</dbReference>
<dbReference type="Proteomes" id="UP000198683">
    <property type="component" value="Unassembled WGS sequence"/>
</dbReference>
<dbReference type="SUPFAM" id="SSF54909">
    <property type="entry name" value="Dimeric alpha+beta barrel"/>
    <property type="match status" value="1"/>
</dbReference>
<accession>A0A1G9QPM1</accession>
<reference evidence="2 3" key="1">
    <citation type="submission" date="2016-10" db="EMBL/GenBank/DDBJ databases">
        <authorList>
            <person name="de Groot N.N."/>
        </authorList>
    </citation>
    <scope>NUCLEOTIDE SEQUENCE [LARGE SCALE GENOMIC DNA]</scope>
    <source>
        <strain evidence="2 3">CGMCC 4.5681</strain>
    </source>
</reference>
<dbReference type="Pfam" id="PF07045">
    <property type="entry name" value="DUF1330"/>
    <property type="match status" value="1"/>
</dbReference>
<proteinExistence type="predicted"/>
<gene>
    <name evidence="2" type="ORF">SAMN05421874_1409</name>
</gene>
<organism evidence="2 3">
    <name type="scientific">Nonomuraea maritima</name>
    <dbReference type="NCBI Taxonomy" id="683260"/>
    <lineage>
        <taxon>Bacteria</taxon>
        <taxon>Bacillati</taxon>
        <taxon>Actinomycetota</taxon>
        <taxon>Actinomycetes</taxon>
        <taxon>Streptosporangiales</taxon>
        <taxon>Streptosporangiaceae</taxon>
        <taxon>Nonomuraea</taxon>
    </lineage>
</organism>
<evidence type="ECO:0000313" key="2">
    <source>
        <dbReference type="EMBL" id="SDM12948.1"/>
    </source>
</evidence>
<dbReference type="PANTHER" id="PTHR41521:SF4">
    <property type="entry name" value="BLR0684 PROTEIN"/>
    <property type="match status" value="1"/>
</dbReference>
<dbReference type="Gene3D" id="3.30.70.100">
    <property type="match status" value="1"/>
</dbReference>
<dbReference type="InterPro" id="IPR011008">
    <property type="entry name" value="Dimeric_a/b-barrel"/>
</dbReference>
<dbReference type="AlphaFoldDB" id="A0A1G9QPM1"/>